<feature type="compositionally biased region" description="Polar residues" evidence="1">
    <location>
        <begin position="1"/>
        <end position="16"/>
    </location>
</feature>
<organism evidence="2 3">
    <name type="scientific">Coniochaeta ligniaria NRRL 30616</name>
    <dbReference type="NCBI Taxonomy" id="1408157"/>
    <lineage>
        <taxon>Eukaryota</taxon>
        <taxon>Fungi</taxon>
        <taxon>Dikarya</taxon>
        <taxon>Ascomycota</taxon>
        <taxon>Pezizomycotina</taxon>
        <taxon>Sordariomycetes</taxon>
        <taxon>Sordariomycetidae</taxon>
        <taxon>Coniochaetales</taxon>
        <taxon>Coniochaetaceae</taxon>
        <taxon>Coniochaeta</taxon>
    </lineage>
</organism>
<sequence length="210" mass="22833">MPSNALESNGSSTTIQHYPKPKADPSPSLTITTNSTTPSAASTCPRHTVATVWDTTSLTVPPSVRPGPQHHPTGYTLLQCRPISVITETEADRASEEGRSQLAAWQQLIGHKLEKRCGRHAGDEDNDLVWRDRTAGSSAFRCFSSLSSVAAWCCRLSVTELRGDRLKAVGDVPLAGTRRLSALYFLVVTVLEVGDWIEGPFWSWSGDLLS</sequence>
<feature type="compositionally biased region" description="Low complexity" evidence="1">
    <location>
        <begin position="25"/>
        <end position="44"/>
    </location>
</feature>
<evidence type="ECO:0000313" key="2">
    <source>
        <dbReference type="EMBL" id="OIW23266.1"/>
    </source>
</evidence>
<evidence type="ECO:0000313" key="3">
    <source>
        <dbReference type="Proteomes" id="UP000182658"/>
    </source>
</evidence>
<evidence type="ECO:0000256" key="1">
    <source>
        <dbReference type="SAM" id="MobiDB-lite"/>
    </source>
</evidence>
<accession>A0A1J7J6Y9</accession>
<dbReference type="AlphaFoldDB" id="A0A1J7J6Y9"/>
<reference evidence="2 3" key="1">
    <citation type="submission" date="2016-10" db="EMBL/GenBank/DDBJ databases">
        <title>Draft genome sequence of Coniochaeta ligniaria NRRL30616, a lignocellulolytic fungus for bioabatement of inhibitors in plant biomass hydrolysates.</title>
        <authorList>
            <consortium name="DOE Joint Genome Institute"/>
            <person name="Jimenez D.J."/>
            <person name="Hector R.E."/>
            <person name="Riley R."/>
            <person name="Sun H."/>
            <person name="Grigoriev I.V."/>
            <person name="Van Elsas J.D."/>
            <person name="Nichols N.N."/>
        </authorList>
    </citation>
    <scope>NUCLEOTIDE SEQUENCE [LARGE SCALE GENOMIC DNA]</scope>
    <source>
        <strain evidence="2 3">NRRL 30616</strain>
    </source>
</reference>
<dbReference type="InParanoid" id="A0A1J7J6Y9"/>
<name>A0A1J7J6Y9_9PEZI</name>
<gene>
    <name evidence="2" type="ORF">CONLIGDRAFT_686704</name>
</gene>
<dbReference type="EMBL" id="KV875107">
    <property type="protein sequence ID" value="OIW23266.1"/>
    <property type="molecule type" value="Genomic_DNA"/>
</dbReference>
<dbReference type="Proteomes" id="UP000182658">
    <property type="component" value="Unassembled WGS sequence"/>
</dbReference>
<proteinExistence type="predicted"/>
<protein>
    <submittedName>
        <fullName evidence="2">Uncharacterized protein</fullName>
    </submittedName>
</protein>
<keyword evidence="3" id="KW-1185">Reference proteome</keyword>
<feature type="region of interest" description="Disordered" evidence="1">
    <location>
        <begin position="1"/>
        <end position="44"/>
    </location>
</feature>